<comment type="caution">
    <text evidence="2">The sequence shown here is derived from an EMBL/GenBank/DDBJ whole genome shotgun (WGS) entry which is preliminary data.</text>
</comment>
<keyword evidence="3" id="KW-1185">Reference proteome</keyword>
<sequence>MRVPRIALAALPILAGATAARAQTIVDGSGAVLDAGATQTLLDLIKQRLRDPEARVAGLRIGRAGALCGTVDTRNRMGAYTGPRGFVADIPEEFFGRLPEGPELRSPASRADFRAVERARTLFEGNCVTG</sequence>
<reference evidence="2" key="2">
    <citation type="submission" date="2021-08" db="EMBL/GenBank/DDBJ databases">
        <authorList>
            <person name="Tani A."/>
            <person name="Ola A."/>
            <person name="Ogura Y."/>
            <person name="Katsura K."/>
            <person name="Hayashi T."/>
        </authorList>
    </citation>
    <scope>NUCLEOTIDE SEQUENCE</scope>
    <source>
        <strain evidence="2">LMG 23639</strain>
    </source>
</reference>
<dbReference type="Proteomes" id="UP001055102">
    <property type="component" value="Unassembled WGS sequence"/>
</dbReference>
<feature type="signal peptide" evidence="1">
    <location>
        <begin position="1"/>
        <end position="22"/>
    </location>
</feature>
<gene>
    <name evidence="2" type="ORF">AOPFMNJM_1856</name>
</gene>
<keyword evidence="1" id="KW-0732">Signal</keyword>
<proteinExistence type="predicted"/>
<reference evidence="2" key="1">
    <citation type="journal article" date="2021" name="Front. Microbiol.">
        <title>Comprehensive Comparative Genomics and Phenotyping of Methylobacterium Species.</title>
        <authorList>
            <person name="Alessa O."/>
            <person name="Ogura Y."/>
            <person name="Fujitani Y."/>
            <person name="Takami H."/>
            <person name="Hayashi T."/>
            <person name="Sahin N."/>
            <person name="Tani A."/>
        </authorList>
    </citation>
    <scope>NUCLEOTIDE SEQUENCE</scope>
    <source>
        <strain evidence="2">LMG 23639</strain>
    </source>
</reference>
<evidence type="ECO:0000313" key="2">
    <source>
        <dbReference type="EMBL" id="GJE06536.1"/>
    </source>
</evidence>
<organism evidence="2 3">
    <name type="scientific">Methylobacterium jeotgali</name>
    <dbReference type="NCBI Taxonomy" id="381630"/>
    <lineage>
        <taxon>Bacteria</taxon>
        <taxon>Pseudomonadati</taxon>
        <taxon>Pseudomonadota</taxon>
        <taxon>Alphaproteobacteria</taxon>
        <taxon>Hyphomicrobiales</taxon>
        <taxon>Methylobacteriaceae</taxon>
        <taxon>Methylobacterium</taxon>
    </lineage>
</organism>
<dbReference type="EMBL" id="BPQR01000030">
    <property type="protein sequence ID" value="GJE06536.1"/>
    <property type="molecule type" value="Genomic_DNA"/>
</dbReference>
<evidence type="ECO:0000313" key="3">
    <source>
        <dbReference type="Proteomes" id="UP001055102"/>
    </source>
</evidence>
<protein>
    <submittedName>
        <fullName evidence="2">Uncharacterized protein</fullName>
    </submittedName>
</protein>
<accession>A0ABQ4STL8</accession>
<feature type="chain" id="PRO_5047204250" evidence="1">
    <location>
        <begin position="23"/>
        <end position="130"/>
    </location>
</feature>
<name>A0ABQ4STL8_9HYPH</name>
<dbReference type="RefSeq" id="WP_238275280.1">
    <property type="nucleotide sequence ID" value="NZ_BPQR01000030.1"/>
</dbReference>
<evidence type="ECO:0000256" key="1">
    <source>
        <dbReference type="SAM" id="SignalP"/>
    </source>
</evidence>